<feature type="transmembrane region" description="Helical" evidence="5">
    <location>
        <begin position="248"/>
        <end position="266"/>
    </location>
</feature>
<dbReference type="InterPro" id="IPR005829">
    <property type="entry name" value="Sugar_transporter_CS"/>
</dbReference>
<dbReference type="PROSITE" id="PS00216">
    <property type="entry name" value="SUGAR_TRANSPORT_1"/>
    <property type="match status" value="1"/>
</dbReference>
<feature type="transmembrane region" description="Helical" evidence="5">
    <location>
        <begin position="168"/>
        <end position="190"/>
    </location>
</feature>
<accession>A0ABP9A0K9</accession>
<proteinExistence type="predicted"/>
<dbReference type="PANTHER" id="PTHR23528">
    <property type="match status" value="1"/>
</dbReference>
<organism evidence="7 8">
    <name type="scientific">Microbacterium gilvum</name>
    <dbReference type="NCBI Taxonomy" id="1336204"/>
    <lineage>
        <taxon>Bacteria</taxon>
        <taxon>Bacillati</taxon>
        <taxon>Actinomycetota</taxon>
        <taxon>Actinomycetes</taxon>
        <taxon>Micrococcales</taxon>
        <taxon>Microbacteriaceae</taxon>
        <taxon>Microbacterium</taxon>
    </lineage>
</organism>
<dbReference type="PANTHER" id="PTHR23528:SF1">
    <property type="entry name" value="MAJOR FACILITATOR SUPERFAMILY (MFS) PROFILE DOMAIN-CONTAINING PROTEIN"/>
    <property type="match status" value="1"/>
</dbReference>
<evidence type="ECO:0000256" key="3">
    <source>
        <dbReference type="ARBA" id="ARBA00022989"/>
    </source>
</evidence>
<reference evidence="8" key="1">
    <citation type="journal article" date="2019" name="Int. J. Syst. Evol. Microbiol.">
        <title>The Global Catalogue of Microorganisms (GCM) 10K type strain sequencing project: providing services to taxonomists for standard genome sequencing and annotation.</title>
        <authorList>
            <consortium name="The Broad Institute Genomics Platform"/>
            <consortium name="The Broad Institute Genome Sequencing Center for Infectious Disease"/>
            <person name="Wu L."/>
            <person name="Ma J."/>
        </authorList>
    </citation>
    <scope>NUCLEOTIDE SEQUENCE [LARGE SCALE GENOMIC DNA]</scope>
    <source>
        <strain evidence="8">JCM 18537</strain>
    </source>
</reference>
<dbReference type="SUPFAM" id="SSF103473">
    <property type="entry name" value="MFS general substrate transporter"/>
    <property type="match status" value="1"/>
</dbReference>
<evidence type="ECO:0000256" key="1">
    <source>
        <dbReference type="ARBA" id="ARBA00004651"/>
    </source>
</evidence>
<feature type="transmembrane region" description="Helical" evidence="5">
    <location>
        <begin position="36"/>
        <end position="62"/>
    </location>
</feature>
<keyword evidence="2 5" id="KW-0812">Transmembrane</keyword>
<dbReference type="InterPro" id="IPR011701">
    <property type="entry name" value="MFS"/>
</dbReference>
<feature type="transmembrane region" description="Helical" evidence="5">
    <location>
        <begin position="74"/>
        <end position="96"/>
    </location>
</feature>
<dbReference type="Gene3D" id="1.20.1250.20">
    <property type="entry name" value="MFS general substrate transporter like domains"/>
    <property type="match status" value="2"/>
</dbReference>
<comment type="caution">
    <text evidence="7">The sequence shown here is derived from an EMBL/GenBank/DDBJ whole genome shotgun (WGS) entry which is preliminary data.</text>
</comment>
<name>A0ABP9A0K9_9MICO</name>
<evidence type="ECO:0000256" key="4">
    <source>
        <dbReference type="ARBA" id="ARBA00023136"/>
    </source>
</evidence>
<feature type="transmembrane region" description="Helical" evidence="5">
    <location>
        <begin position="135"/>
        <end position="156"/>
    </location>
</feature>
<sequence length="432" mass="44572">MATERGLFNAVGEDPELTTSNVVVGRTSLSRLNWRLVIALLLGAVLWIGPYIGSIGILLPALLQEIAPDDKVALVGAVGVIGAVLALVANIVFGALSDVTRSRMGRRGPWILGGAVVGAVALFGMSTTMSVPLVFAWWCLYILGLNAIVASMVAVISDRVSVKYRGTVSAVYGVGFIVGSALSQIVGASFLENASAGLILFALCTLASGVQFILIAPEGSNRGEAGERLTARRVLASFALPRRGARDFYLALAGKFLLQAGGYAITNYQLYILTDYIGLDASAAGGIISIAAVITLVTGLVFGVGSGPLSDRLGRRKPFVIASALLIAIGAVFPAVAPFAWGYILFAVCSGIGNGVFSSVDQALNIEVLPDKENAAKDLGLLNVANTGGQIIGPVVTSFLVVATGGYQASFAAAGVLLVGAALCFVPIRKVR</sequence>
<feature type="transmembrane region" description="Helical" evidence="5">
    <location>
        <begin position="409"/>
        <end position="428"/>
    </location>
</feature>
<evidence type="ECO:0000256" key="5">
    <source>
        <dbReference type="SAM" id="Phobius"/>
    </source>
</evidence>
<evidence type="ECO:0000313" key="7">
    <source>
        <dbReference type="EMBL" id="GAA4771057.1"/>
    </source>
</evidence>
<keyword evidence="4 5" id="KW-0472">Membrane</keyword>
<evidence type="ECO:0000313" key="8">
    <source>
        <dbReference type="Proteomes" id="UP001501645"/>
    </source>
</evidence>
<dbReference type="InterPro" id="IPR036259">
    <property type="entry name" value="MFS_trans_sf"/>
</dbReference>
<dbReference type="PROSITE" id="PS50850">
    <property type="entry name" value="MFS"/>
    <property type="match status" value="1"/>
</dbReference>
<keyword evidence="8" id="KW-1185">Reference proteome</keyword>
<dbReference type="InterPro" id="IPR020846">
    <property type="entry name" value="MFS_dom"/>
</dbReference>
<dbReference type="RefSeq" id="WP_345437393.1">
    <property type="nucleotide sequence ID" value="NZ_BAABKO010000002.1"/>
</dbReference>
<protein>
    <submittedName>
        <fullName evidence="7">MFS transporter</fullName>
    </submittedName>
</protein>
<dbReference type="Pfam" id="PF07690">
    <property type="entry name" value="MFS_1"/>
    <property type="match status" value="1"/>
</dbReference>
<evidence type="ECO:0000256" key="2">
    <source>
        <dbReference type="ARBA" id="ARBA00022692"/>
    </source>
</evidence>
<feature type="transmembrane region" description="Helical" evidence="5">
    <location>
        <begin position="286"/>
        <end position="307"/>
    </location>
</feature>
<feature type="transmembrane region" description="Helical" evidence="5">
    <location>
        <begin position="319"/>
        <end position="337"/>
    </location>
</feature>
<gene>
    <name evidence="7" type="ORF">GCM10023351_13700</name>
</gene>
<dbReference type="EMBL" id="BAABKO010000002">
    <property type="protein sequence ID" value="GAA4771057.1"/>
    <property type="molecule type" value="Genomic_DNA"/>
</dbReference>
<keyword evidence="3 5" id="KW-1133">Transmembrane helix</keyword>
<evidence type="ECO:0000259" key="6">
    <source>
        <dbReference type="PROSITE" id="PS50850"/>
    </source>
</evidence>
<comment type="subcellular location">
    <subcellularLocation>
        <location evidence="1">Cell membrane</location>
        <topology evidence="1">Multi-pass membrane protein</topology>
    </subcellularLocation>
</comment>
<feature type="domain" description="Major facilitator superfamily (MFS) profile" evidence="6">
    <location>
        <begin position="247"/>
        <end position="432"/>
    </location>
</feature>
<dbReference type="Proteomes" id="UP001501645">
    <property type="component" value="Unassembled WGS sequence"/>
</dbReference>
<feature type="transmembrane region" description="Helical" evidence="5">
    <location>
        <begin position="108"/>
        <end position="129"/>
    </location>
</feature>
<feature type="transmembrane region" description="Helical" evidence="5">
    <location>
        <begin position="196"/>
        <end position="216"/>
    </location>
</feature>